<organism evidence="9 10">
    <name type="scientific">Hylemonella gracilis ATCC 19624</name>
    <dbReference type="NCBI Taxonomy" id="887062"/>
    <lineage>
        <taxon>Bacteria</taxon>
        <taxon>Pseudomonadati</taxon>
        <taxon>Pseudomonadota</taxon>
        <taxon>Betaproteobacteria</taxon>
        <taxon>Burkholderiales</taxon>
        <taxon>Comamonadaceae</taxon>
        <taxon>Hylemonella</taxon>
    </lineage>
</organism>
<dbReference type="PANTHER" id="PTHR33938">
    <property type="entry name" value="FERULOYL ESTERASE B-RELATED"/>
    <property type="match status" value="1"/>
</dbReference>
<name>F3KUL5_9BURK</name>
<dbReference type="Proteomes" id="UP000016368">
    <property type="component" value="Unassembled WGS sequence"/>
</dbReference>
<dbReference type="PANTHER" id="PTHR33938:SF15">
    <property type="entry name" value="FERULOYL ESTERASE B-RELATED"/>
    <property type="match status" value="1"/>
</dbReference>
<keyword evidence="5" id="KW-0378">Hydrolase</keyword>
<dbReference type="Pfam" id="PF07519">
    <property type="entry name" value="Tannase"/>
    <property type="match status" value="1"/>
</dbReference>
<evidence type="ECO:0000256" key="8">
    <source>
        <dbReference type="SAM" id="MobiDB-lite"/>
    </source>
</evidence>
<dbReference type="GO" id="GO:0046872">
    <property type="term" value="F:metal ion binding"/>
    <property type="evidence" value="ECO:0007669"/>
    <property type="project" value="UniProtKB-KW"/>
</dbReference>
<evidence type="ECO:0000256" key="7">
    <source>
        <dbReference type="ARBA" id="ARBA00023157"/>
    </source>
</evidence>
<comment type="similarity">
    <text evidence="1">Belongs to the tannase family.</text>
</comment>
<dbReference type="InterPro" id="IPR029058">
    <property type="entry name" value="AB_hydrolase_fold"/>
</dbReference>
<keyword evidence="2" id="KW-0719">Serine esterase</keyword>
<accession>F3KUL5</accession>
<evidence type="ECO:0000256" key="4">
    <source>
        <dbReference type="ARBA" id="ARBA00022729"/>
    </source>
</evidence>
<keyword evidence="4" id="KW-0732">Signal</keyword>
<keyword evidence="7" id="KW-1015">Disulfide bond</keyword>
<feature type="region of interest" description="Disordered" evidence="8">
    <location>
        <begin position="484"/>
        <end position="505"/>
    </location>
</feature>
<dbReference type="EMBL" id="AEGR01000061">
    <property type="protein sequence ID" value="EGI76592.1"/>
    <property type="molecule type" value="Genomic_DNA"/>
</dbReference>
<dbReference type="Gene3D" id="3.40.50.1820">
    <property type="entry name" value="alpha/beta hydrolase"/>
    <property type="match status" value="1"/>
</dbReference>
<keyword evidence="3" id="KW-0479">Metal-binding</keyword>
<keyword evidence="10" id="KW-1185">Reference proteome</keyword>
<reference evidence="9 10" key="1">
    <citation type="journal article" date="2011" name="EMBO J.">
        <title>Structural diversity of bacterial flagellar motors.</title>
        <authorList>
            <person name="Chen S."/>
            <person name="Beeby M."/>
            <person name="Murphy G.E."/>
            <person name="Leadbetter J.R."/>
            <person name="Hendrixson D.R."/>
            <person name="Briegel A."/>
            <person name="Li Z."/>
            <person name="Shi J."/>
            <person name="Tocheva E.I."/>
            <person name="Muller A."/>
            <person name="Dobro M.J."/>
            <person name="Jensen G.J."/>
        </authorList>
    </citation>
    <scope>NUCLEOTIDE SEQUENCE [LARGE SCALE GENOMIC DNA]</scope>
    <source>
        <strain evidence="9 10">ATCC 19624</strain>
    </source>
</reference>
<dbReference type="OrthoDB" id="7062032at2"/>
<protein>
    <submittedName>
        <fullName evidence="9">Tannase and feruloyl esterase</fullName>
    </submittedName>
</protein>
<evidence type="ECO:0000313" key="10">
    <source>
        <dbReference type="Proteomes" id="UP000016368"/>
    </source>
</evidence>
<dbReference type="eggNOG" id="COG3509">
    <property type="taxonomic scope" value="Bacteria"/>
</dbReference>
<dbReference type="SUPFAM" id="SSF53474">
    <property type="entry name" value="alpha/beta-Hydrolases"/>
    <property type="match status" value="1"/>
</dbReference>
<sequence>MEAARPGPLQQCEALVTTFSFAATKLASAASTPAGALSVGGAPVAEHCLVRGAMNERVGVDGLAYAIGFEMRLPRQWNGRFWYQANGGIDGSVVPATGQAGGGPVTSALSQGFAVISSDAGHDNRVTRGPGFGLDPQARLDYGYNAVAALTPMAKALIAQAYGRPPDRSYIGGCSNGGRHAMVAAARHPEMFDGYLVGSPGYRLPLAAVANIYGAQQYKRVATDPKDLSTAFTQAERQTVVNAVLGKCDRLDGARDGLIQDTNACAAAFDLARDVPTCTGARDGTCLSAEQKTAIGAVFRGATTQNGKPFYASFPFDAGLASADVASWEFNAPLTRDSGAVGFIFSTPPQDPKTFQAQDFVLTGDVDAMLASVQARGGVFTQSAMEFMTPPNDSDLSKLRSRGARMLVYHGVSDAIFSVNDTEAWYRRVQARDGAQTADHARFFRVPGMGHCRDGMSTDQFDAISPLVRWVEQGQAPERIEARARGAGNPGGVNKELPADWAPDRTRPLCPYPTVARYQGGDMEKASSFRCQ</sequence>
<evidence type="ECO:0000313" key="9">
    <source>
        <dbReference type="EMBL" id="EGI76592.1"/>
    </source>
</evidence>
<dbReference type="InterPro" id="IPR011118">
    <property type="entry name" value="Tannase/feruloyl_esterase"/>
</dbReference>
<evidence type="ECO:0000256" key="1">
    <source>
        <dbReference type="ARBA" id="ARBA00006249"/>
    </source>
</evidence>
<evidence type="ECO:0000256" key="6">
    <source>
        <dbReference type="ARBA" id="ARBA00022837"/>
    </source>
</evidence>
<proteinExistence type="inferred from homology"/>
<evidence type="ECO:0000256" key="3">
    <source>
        <dbReference type="ARBA" id="ARBA00022723"/>
    </source>
</evidence>
<evidence type="ECO:0000256" key="2">
    <source>
        <dbReference type="ARBA" id="ARBA00022487"/>
    </source>
</evidence>
<evidence type="ECO:0000256" key="5">
    <source>
        <dbReference type="ARBA" id="ARBA00022801"/>
    </source>
</evidence>
<comment type="caution">
    <text evidence="9">The sequence shown here is derived from an EMBL/GenBank/DDBJ whole genome shotgun (WGS) entry which is preliminary data.</text>
</comment>
<dbReference type="STRING" id="887062.HGR_10745"/>
<dbReference type="GO" id="GO:0052689">
    <property type="term" value="F:carboxylic ester hydrolase activity"/>
    <property type="evidence" value="ECO:0007669"/>
    <property type="project" value="UniProtKB-KW"/>
</dbReference>
<gene>
    <name evidence="9" type="ORF">HGR_10745</name>
</gene>
<keyword evidence="6" id="KW-0106">Calcium</keyword>
<dbReference type="AlphaFoldDB" id="F3KUL5"/>